<dbReference type="EMBL" id="RCHS01000934">
    <property type="protein sequence ID" value="RMX56054.1"/>
    <property type="molecule type" value="Genomic_DNA"/>
</dbReference>
<dbReference type="Proteomes" id="UP000275408">
    <property type="component" value="Unassembled WGS sequence"/>
</dbReference>
<gene>
    <name evidence="1" type="ORF">pdam_00024295</name>
</gene>
<organism evidence="1 2">
    <name type="scientific">Pocillopora damicornis</name>
    <name type="common">Cauliflower coral</name>
    <name type="synonym">Millepora damicornis</name>
    <dbReference type="NCBI Taxonomy" id="46731"/>
    <lineage>
        <taxon>Eukaryota</taxon>
        <taxon>Metazoa</taxon>
        <taxon>Cnidaria</taxon>
        <taxon>Anthozoa</taxon>
        <taxon>Hexacorallia</taxon>
        <taxon>Scleractinia</taxon>
        <taxon>Astrocoeniina</taxon>
        <taxon>Pocilloporidae</taxon>
        <taxon>Pocillopora</taxon>
    </lineage>
</organism>
<name>A0A3M6UR71_POCDA</name>
<dbReference type="AlphaFoldDB" id="A0A3M6UR71"/>
<keyword evidence="2" id="KW-1185">Reference proteome</keyword>
<accession>A0A3M6UR71</accession>
<protein>
    <submittedName>
        <fullName evidence="1">Uncharacterized protein</fullName>
    </submittedName>
</protein>
<evidence type="ECO:0000313" key="2">
    <source>
        <dbReference type="Proteomes" id="UP000275408"/>
    </source>
</evidence>
<evidence type="ECO:0000313" key="1">
    <source>
        <dbReference type="EMBL" id="RMX56054.1"/>
    </source>
</evidence>
<dbReference type="Gene3D" id="3.30.70.2330">
    <property type="match status" value="1"/>
</dbReference>
<sequence>METFAFASAVRGYHVYKDVWKPSIGEKLVAKQEFNNPMDKHAAKVVKDDETVSHLPCKFSQIAWYVLACSGEISVEVIGRRRHCKQLCGGMEIPCQKLIPYLPVYNAGPCIIRIPISDQILRKKKNKLLNKKHSFTRLALSKLPQVYSYSCGRLLCNLSTSAKL</sequence>
<reference evidence="1 2" key="1">
    <citation type="journal article" date="2018" name="Sci. Rep.">
        <title>Comparative analysis of the Pocillopora damicornis genome highlights role of immune system in coral evolution.</title>
        <authorList>
            <person name="Cunning R."/>
            <person name="Bay R.A."/>
            <person name="Gillette P."/>
            <person name="Baker A.C."/>
            <person name="Traylor-Knowles N."/>
        </authorList>
    </citation>
    <scope>NUCLEOTIDE SEQUENCE [LARGE SCALE GENOMIC DNA]</scope>
    <source>
        <strain evidence="1">RSMAS</strain>
        <tissue evidence="1">Whole animal</tissue>
    </source>
</reference>
<comment type="caution">
    <text evidence="1">The sequence shown here is derived from an EMBL/GenBank/DDBJ whole genome shotgun (WGS) entry which is preliminary data.</text>
</comment>
<proteinExistence type="predicted"/>